<proteinExistence type="predicted"/>
<organism evidence="2 3">
    <name type="scientific">Phytophthora cactorum</name>
    <dbReference type="NCBI Taxonomy" id="29920"/>
    <lineage>
        <taxon>Eukaryota</taxon>
        <taxon>Sar</taxon>
        <taxon>Stramenopiles</taxon>
        <taxon>Oomycota</taxon>
        <taxon>Peronosporomycetes</taxon>
        <taxon>Peronosporales</taxon>
        <taxon>Peronosporaceae</taxon>
        <taxon>Phytophthora</taxon>
    </lineage>
</organism>
<evidence type="ECO:0000313" key="3">
    <source>
        <dbReference type="Proteomes" id="UP000760860"/>
    </source>
</evidence>
<dbReference type="EMBL" id="RCMV01000131">
    <property type="protein sequence ID" value="KAG3223853.1"/>
    <property type="molecule type" value="Genomic_DNA"/>
</dbReference>
<dbReference type="Proteomes" id="UP000760860">
    <property type="component" value="Unassembled WGS sequence"/>
</dbReference>
<dbReference type="Proteomes" id="UP000736787">
    <property type="component" value="Unassembled WGS sequence"/>
</dbReference>
<evidence type="ECO:0000313" key="2">
    <source>
        <dbReference type="EMBL" id="KAG3223853.1"/>
    </source>
</evidence>
<name>A0A8T1II74_9STRA</name>
<sequence length="35" mass="3938">MISIQLGGTWTPCRLRINVTDKKNARTQPPQKLGD</sequence>
<evidence type="ECO:0000313" key="1">
    <source>
        <dbReference type="EMBL" id="KAG2870883.1"/>
    </source>
</evidence>
<dbReference type="EMBL" id="RCMK01004707">
    <property type="protein sequence ID" value="KAG2870883.1"/>
    <property type="molecule type" value="Genomic_DNA"/>
</dbReference>
<reference evidence="2" key="1">
    <citation type="submission" date="2018-05" db="EMBL/GenBank/DDBJ databases">
        <title>Effector identification in a new, highly contiguous assembly of the strawberry crown rot pathogen Phytophthora cactorum.</title>
        <authorList>
            <person name="Armitage A.D."/>
            <person name="Nellist C.F."/>
            <person name="Bates H."/>
            <person name="Vickerstaff R.J."/>
            <person name="Harrison R.J."/>
        </authorList>
    </citation>
    <scope>NUCLEOTIDE SEQUENCE</scope>
    <source>
        <strain evidence="1">4040</strain>
        <strain evidence="2">P421</strain>
    </source>
</reference>
<comment type="caution">
    <text evidence="2">The sequence shown here is derived from an EMBL/GenBank/DDBJ whole genome shotgun (WGS) entry which is preliminary data.</text>
</comment>
<gene>
    <name evidence="1" type="ORF">PC117_g28390</name>
    <name evidence="2" type="ORF">PC129_g5468</name>
</gene>
<protein>
    <submittedName>
        <fullName evidence="2">Uncharacterized protein</fullName>
    </submittedName>
</protein>
<dbReference type="AlphaFoldDB" id="A0A8T1II74"/>
<accession>A0A8T1II74</accession>